<protein>
    <submittedName>
        <fullName evidence="7">Uncharacterized protein</fullName>
    </submittedName>
</protein>
<dbReference type="Pfam" id="PF01544">
    <property type="entry name" value="CorA"/>
    <property type="match status" value="1"/>
</dbReference>
<feature type="transmembrane region" description="Helical" evidence="6">
    <location>
        <begin position="824"/>
        <end position="845"/>
    </location>
</feature>
<dbReference type="GO" id="GO:0005811">
    <property type="term" value="C:lipid droplet"/>
    <property type="evidence" value="ECO:0007669"/>
    <property type="project" value="TreeGrafter"/>
</dbReference>
<feature type="compositionally biased region" description="Basic and acidic residues" evidence="5">
    <location>
        <begin position="309"/>
        <end position="322"/>
    </location>
</feature>
<evidence type="ECO:0000313" key="7">
    <source>
        <dbReference type="EMBL" id="KAK3674500.1"/>
    </source>
</evidence>
<evidence type="ECO:0000256" key="5">
    <source>
        <dbReference type="SAM" id="MobiDB-lite"/>
    </source>
</evidence>
<dbReference type="EMBL" id="JAUTXT010000019">
    <property type="protein sequence ID" value="KAK3674500.1"/>
    <property type="molecule type" value="Genomic_DNA"/>
</dbReference>
<evidence type="ECO:0000256" key="4">
    <source>
        <dbReference type="ARBA" id="ARBA00023136"/>
    </source>
</evidence>
<accession>A0AAE1C162</accession>
<feature type="transmembrane region" description="Helical" evidence="6">
    <location>
        <begin position="81"/>
        <end position="101"/>
    </location>
</feature>
<proteinExistence type="predicted"/>
<comment type="subcellular location">
    <subcellularLocation>
        <location evidence="1">Membrane</location>
        <topology evidence="1">Multi-pass membrane protein</topology>
    </subcellularLocation>
</comment>
<dbReference type="PANTHER" id="PTHR34292:SF1">
    <property type="entry name" value="OUTER SPORE WALL PROTEIN RRT8"/>
    <property type="match status" value="1"/>
</dbReference>
<evidence type="ECO:0000256" key="6">
    <source>
        <dbReference type="SAM" id="Phobius"/>
    </source>
</evidence>
<evidence type="ECO:0000256" key="2">
    <source>
        <dbReference type="ARBA" id="ARBA00022692"/>
    </source>
</evidence>
<keyword evidence="2 6" id="KW-0812">Transmembrane</keyword>
<keyword evidence="8" id="KW-1185">Reference proteome</keyword>
<organism evidence="7 8">
    <name type="scientific">Recurvomyces mirabilis</name>
    <dbReference type="NCBI Taxonomy" id="574656"/>
    <lineage>
        <taxon>Eukaryota</taxon>
        <taxon>Fungi</taxon>
        <taxon>Dikarya</taxon>
        <taxon>Ascomycota</taxon>
        <taxon>Pezizomycotina</taxon>
        <taxon>Dothideomycetes</taxon>
        <taxon>Dothideomycetidae</taxon>
        <taxon>Mycosphaerellales</taxon>
        <taxon>Teratosphaeriaceae</taxon>
        <taxon>Recurvomyces</taxon>
    </lineage>
</organism>
<dbReference type="Gene3D" id="1.20.58.340">
    <property type="entry name" value="Magnesium transport protein CorA, transmembrane region"/>
    <property type="match status" value="1"/>
</dbReference>
<feature type="transmembrane region" description="Helical" evidence="6">
    <location>
        <begin position="46"/>
        <end position="75"/>
    </location>
</feature>
<evidence type="ECO:0000313" key="8">
    <source>
        <dbReference type="Proteomes" id="UP001274830"/>
    </source>
</evidence>
<keyword evidence="3 6" id="KW-1133">Transmembrane helix</keyword>
<dbReference type="InterPro" id="IPR002523">
    <property type="entry name" value="MgTranspt_CorA/ZnTranspt_ZntB"/>
</dbReference>
<gene>
    <name evidence="7" type="ORF">LTR78_005586</name>
</gene>
<feature type="transmembrane region" description="Helical" evidence="6">
    <location>
        <begin position="166"/>
        <end position="189"/>
    </location>
</feature>
<feature type="transmembrane region" description="Helical" evidence="6">
    <location>
        <begin position="794"/>
        <end position="818"/>
    </location>
</feature>
<dbReference type="Proteomes" id="UP001274830">
    <property type="component" value="Unassembled WGS sequence"/>
</dbReference>
<evidence type="ECO:0000256" key="1">
    <source>
        <dbReference type="ARBA" id="ARBA00004141"/>
    </source>
</evidence>
<feature type="region of interest" description="Disordered" evidence="5">
    <location>
        <begin position="292"/>
        <end position="330"/>
    </location>
</feature>
<comment type="caution">
    <text evidence="7">The sequence shown here is derived from an EMBL/GenBank/DDBJ whole genome shotgun (WGS) entry which is preliminary data.</text>
</comment>
<dbReference type="GO" id="GO:0005619">
    <property type="term" value="C:ascospore wall"/>
    <property type="evidence" value="ECO:0007669"/>
    <property type="project" value="TreeGrafter"/>
</dbReference>
<evidence type="ECO:0000256" key="3">
    <source>
        <dbReference type="ARBA" id="ARBA00022989"/>
    </source>
</evidence>
<dbReference type="GO" id="GO:0005628">
    <property type="term" value="C:prospore membrane"/>
    <property type="evidence" value="ECO:0007669"/>
    <property type="project" value="TreeGrafter"/>
</dbReference>
<feature type="compositionally biased region" description="Low complexity" evidence="5">
    <location>
        <begin position="298"/>
        <end position="308"/>
    </location>
</feature>
<dbReference type="PANTHER" id="PTHR34292">
    <property type="entry name" value="OUTER SPORE WALL PROTEIN LDS1"/>
    <property type="match status" value="1"/>
</dbReference>
<feature type="region of interest" description="Disordered" evidence="5">
    <location>
        <begin position="465"/>
        <end position="484"/>
    </location>
</feature>
<name>A0AAE1C162_9PEZI</name>
<keyword evidence="4 6" id="KW-0472">Membrane</keyword>
<reference evidence="7" key="1">
    <citation type="submission" date="2023-07" db="EMBL/GenBank/DDBJ databases">
        <title>Black Yeasts Isolated from many extreme environments.</title>
        <authorList>
            <person name="Coleine C."/>
            <person name="Stajich J.E."/>
            <person name="Selbmann L."/>
        </authorList>
    </citation>
    <scope>NUCLEOTIDE SEQUENCE</scope>
    <source>
        <strain evidence="7">CCFEE 5485</strain>
    </source>
</reference>
<sequence>MAPIKAKSPWQRFLRANFSPAPLYPLKGMWYFASHRYIQPTIKTRLIPLTILSSSILAILFLTAYLPLVAFLALFHYKGSAWLNATFSILVVGMLLIQLLFEALFVDGTQVDIFDAVMINEGYEHLVKNRRPVSDDIDESDPLKRMGGKEKGATFAPFSFRQIIELLVCLPLNFIPFVGIPLFLLLTGYRAGPLLNRRYFDLKQFNKQERNAFIKTKRRRFEYMWFGTVYLSLQLIPILSMLFLLTSAAGSALWSVHVEQENGSEIMEGEDLPPAYADILVTLVNLTMSEENSHPPDIAISRASTESRASSERSGKQPEQARGRLPSPKVDMENVYSSTWRRRRREAWRYRNHSPDVEWHIKWTTGCFPNGRVLIIDYISNQIVQKAKPTGKRHVAVRAAEFQDLASLEHFYADPKTAHSAALRVIHVQNATWATRFLLRKFNVDHPSEIVGMQGFSKWARYEKPRQRNGKPFPNGRSFREQTDPWRNVSRTAFGLDYLKAYATAPPNKRQRRTIFGDRPVEAKMMHLNAYGDNRSPYGYDVSVQRLSVYVQRPLGPRGLVSPDMDVRNPYRHIANGRPSFKEDNNKVDLDTLDNTNTIIVFETSASMMLEDCLVQPRNDFERRWRRLSFYLKKEEALNDSRLAAQCTNMILADVFHGLGVVWEEFLAAATDHVNILEDKVYENPSDESRAPELWTNQAAWLKVDKVMWVHQDLIKEMQTHMRELAEVEVEEEEEPMQPPEWLASTPAEYDKLGHSVQEDLVQPTNNLSDLMYESVGIRGSRQSLQLGLSMWRLSWITFIFLPLTFMVGVFGMNVTWFDPPTNVLWWFVSCIVLMLFVLVLWYCVKHSLQRRRQTPYQRGLYEHLFTELEDEYPLLWSGSGAAEDIQPQGFVNHFKWRLLKQWFAPEKTINKKLYSSLSPDGDDAELGSWARTKRYLFRRWLPEIRRSQIPNPGNTLAMAEL</sequence>
<feature type="transmembrane region" description="Helical" evidence="6">
    <location>
        <begin position="223"/>
        <end position="245"/>
    </location>
</feature>
<dbReference type="SUPFAM" id="SSF144083">
    <property type="entry name" value="Magnesium transport protein CorA, transmembrane region"/>
    <property type="match status" value="1"/>
</dbReference>
<dbReference type="AlphaFoldDB" id="A0AAE1C162"/>
<dbReference type="InterPro" id="IPR045863">
    <property type="entry name" value="CorA_TM1_TM2"/>
</dbReference>
<dbReference type="InterPro" id="IPR052786">
    <property type="entry name" value="Spore_wall_assembly"/>
</dbReference>
<dbReference type="GO" id="GO:0046873">
    <property type="term" value="F:metal ion transmembrane transporter activity"/>
    <property type="evidence" value="ECO:0007669"/>
    <property type="project" value="InterPro"/>
</dbReference>